<gene>
    <name evidence="3" type="ORF">pqer_cds_280</name>
</gene>
<feature type="region of interest" description="Disordered" evidence="1">
    <location>
        <begin position="141"/>
        <end position="176"/>
    </location>
</feature>
<dbReference type="KEGG" id="vg:36843843"/>
<accession>A0A2U7U8I8</accession>
<evidence type="ECO:0000256" key="1">
    <source>
        <dbReference type="SAM" id="MobiDB-lite"/>
    </source>
</evidence>
<dbReference type="RefSeq" id="YP_009482971.1">
    <property type="nucleotide sequence ID" value="NC_037667.1"/>
</dbReference>
<organism evidence="3">
    <name type="scientific">Pandoravirus quercus</name>
    <dbReference type="NCBI Taxonomy" id="2107709"/>
    <lineage>
        <taxon>Viruses</taxon>
        <taxon>Pandoravirus</taxon>
    </lineage>
</organism>
<protein>
    <submittedName>
        <fullName evidence="3">Uncharacterized protein</fullName>
    </submittedName>
</protein>
<dbReference type="GeneID" id="36843843"/>
<evidence type="ECO:0000256" key="2">
    <source>
        <dbReference type="SAM" id="Phobius"/>
    </source>
</evidence>
<feature type="transmembrane region" description="Helical" evidence="2">
    <location>
        <begin position="111"/>
        <end position="137"/>
    </location>
</feature>
<evidence type="ECO:0000313" key="3">
    <source>
        <dbReference type="EMBL" id="AVK74702.1"/>
    </source>
</evidence>
<dbReference type="Proteomes" id="UP000248852">
    <property type="component" value="Segment"/>
</dbReference>
<reference evidence="3" key="1">
    <citation type="journal article" date="2018" name="Nat. Commun.">
        <title>Diversity and evolution of the emerging Pandoraviridae family.</title>
        <authorList>
            <person name="Legendre M."/>
            <person name="Fabre E."/>
            <person name="Poirot O."/>
            <person name="Jeudy S."/>
            <person name="Lartigue A."/>
            <person name="Alempic J.M."/>
            <person name="Beucher L."/>
            <person name="Philippe N."/>
            <person name="Bertaux L."/>
            <person name="Christo-Foroux E."/>
            <person name="Labadie K."/>
            <person name="Coute Y."/>
            <person name="Abergel C."/>
            <person name="Claverie J.M."/>
        </authorList>
    </citation>
    <scope>NUCLEOTIDE SEQUENCE [LARGE SCALE GENOMIC DNA]</scope>
    <source>
        <strain evidence="3">Quercus</strain>
    </source>
</reference>
<sequence length="176" mass="18511">MEVFAPDPVDEMAARVRARWSAADRRRANVAWWCADTATVPRTPPTVLMDALAGEFDAYAAHRRTVDCAVALPDPACKQGGATLQIPTDSAAATRPSSGPMARPRVDHARLWVALAIGAVAVLLVLLLVGLALGPLWRARNQPDATQDDDDDPGNNEGGVDDATPGVLPAATIKSA</sequence>
<proteinExistence type="predicted"/>
<name>A0A2U7U8I8_9VIRU</name>
<keyword evidence="2" id="KW-1133">Transmembrane helix</keyword>
<dbReference type="EMBL" id="MG011689">
    <property type="protein sequence ID" value="AVK74702.1"/>
    <property type="molecule type" value="Genomic_DNA"/>
</dbReference>
<keyword evidence="2" id="KW-0472">Membrane</keyword>
<keyword evidence="2" id="KW-0812">Transmembrane</keyword>